<dbReference type="EMBL" id="BMAT01010317">
    <property type="protein sequence ID" value="GFS24154.1"/>
    <property type="molecule type" value="Genomic_DNA"/>
</dbReference>
<feature type="region of interest" description="Disordered" evidence="1">
    <location>
        <begin position="721"/>
        <end position="752"/>
    </location>
</feature>
<accession>A0AAV4JN82</accession>
<dbReference type="InterPro" id="IPR013320">
    <property type="entry name" value="ConA-like_dom_sf"/>
</dbReference>
<dbReference type="Gene3D" id="2.60.120.200">
    <property type="match status" value="3"/>
</dbReference>
<reference evidence="2 3" key="1">
    <citation type="journal article" date="2021" name="Elife">
        <title>Chloroplast acquisition without the gene transfer in kleptoplastic sea slugs, Plakobranchus ocellatus.</title>
        <authorList>
            <person name="Maeda T."/>
            <person name="Takahashi S."/>
            <person name="Yoshida T."/>
            <person name="Shimamura S."/>
            <person name="Takaki Y."/>
            <person name="Nagai Y."/>
            <person name="Toyoda A."/>
            <person name="Suzuki Y."/>
            <person name="Arimoto A."/>
            <person name="Ishii H."/>
            <person name="Satoh N."/>
            <person name="Nishiyama T."/>
            <person name="Hasebe M."/>
            <person name="Maruyama T."/>
            <person name="Minagawa J."/>
            <person name="Obokata J."/>
            <person name="Shigenobu S."/>
        </authorList>
    </citation>
    <scope>NUCLEOTIDE SEQUENCE [LARGE SCALE GENOMIC DNA]</scope>
</reference>
<dbReference type="Proteomes" id="UP000762676">
    <property type="component" value="Unassembled WGS sequence"/>
</dbReference>
<protein>
    <submittedName>
        <fullName evidence="2">von Willebrand factor D and EGF domain-containing protein</fullName>
    </submittedName>
</protein>
<feature type="compositionally biased region" description="Low complexity" evidence="1">
    <location>
        <begin position="731"/>
        <end position="750"/>
    </location>
</feature>
<feature type="compositionally biased region" description="Low complexity" evidence="1">
    <location>
        <begin position="1591"/>
        <end position="1682"/>
    </location>
</feature>
<feature type="region of interest" description="Disordered" evidence="1">
    <location>
        <begin position="932"/>
        <end position="952"/>
    </location>
</feature>
<organism evidence="2 3">
    <name type="scientific">Elysia marginata</name>
    <dbReference type="NCBI Taxonomy" id="1093978"/>
    <lineage>
        <taxon>Eukaryota</taxon>
        <taxon>Metazoa</taxon>
        <taxon>Spiralia</taxon>
        <taxon>Lophotrochozoa</taxon>
        <taxon>Mollusca</taxon>
        <taxon>Gastropoda</taxon>
        <taxon>Heterobranchia</taxon>
        <taxon>Euthyneura</taxon>
        <taxon>Panpulmonata</taxon>
        <taxon>Sacoglossa</taxon>
        <taxon>Placobranchoidea</taxon>
        <taxon>Plakobranchidae</taxon>
        <taxon>Elysia</taxon>
    </lineage>
</organism>
<keyword evidence="3" id="KW-1185">Reference proteome</keyword>
<feature type="region of interest" description="Disordered" evidence="1">
    <location>
        <begin position="1569"/>
        <end position="1689"/>
    </location>
</feature>
<evidence type="ECO:0000313" key="2">
    <source>
        <dbReference type="EMBL" id="GFS24154.1"/>
    </source>
</evidence>
<gene>
    <name evidence="2" type="ORF">ElyMa_005150800</name>
</gene>
<proteinExistence type="predicted"/>
<comment type="caution">
    <text evidence="2">The sequence shown here is derived from an EMBL/GenBank/DDBJ whole genome shotgun (WGS) entry which is preliminary data.</text>
</comment>
<feature type="region of interest" description="Disordered" evidence="1">
    <location>
        <begin position="983"/>
        <end position="1010"/>
    </location>
</feature>
<evidence type="ECO:0000313" key="3">
    <source>
        <dbReference type="Proteomes" id="UP000762676"/>
    </source>
</evidence>
<feature type="compositionally biased region" description="Low complexity" evidence="1">
    <location>
        <begin position="983"/>
        <end position="1009"/>
    </location>
</feature>
<name>A0AAV4JN82_9GAST</name>
<evidence type="ECO:0000256" key="1">
    <source>
        <dbReference type="SAM" id="MobiDB-lite"/>
    </source>
</evidence>
<sequence>MTNNKTIATTNKNTTLTAQGNVTLVTMGNNTNVIQLTNGGSVILPADPCVQNPGQCVSGFTLTVQLNLFNISNDKVFIATSTGGNPTLPGLTLTYNRIKHKVTFQVVTSTYAWTADATFTWQQGAWHNVTVTFSPSAGVSLVIDGLLLGGATGTQTAPHVPKAPIRLTASSTAPSTRRPTTVTTTAFATSTGQSTSSNVNSGPITPTTMHQSTPTTQSLISGQALCLGCTPGSVASNGTTSTTTILVMSVLTIHLHINDLQKAGITTVKHPNKSKVTCHSSKLDFNFLNMTASKTKVVTSLGTHRSHGDVTVEQDGHNVLLVLDTQGEYVEVSNTGNPCVDDITACANNLTYRLVFRFLDFHIEPNFLFSSGGDLLNSTGISLYYFHGKLNFWVKDGVWVWRSIYDVTLDLDRWYTVDASWNHVTGIQLSLDGFVLAKELNSTHKAQNVTEKHPLYIARSPSDDKNMTSIMEILMFRVWTKSIDELKSLGCTNDLKIKNPVDRCKSNMTEVKFEEILRGQDLVTSLGTMKINGNVSVERTLFQQGQMVLVLDQGGYVDMGLTGITCLDDVASCAGSFNFRITFLLREISMIPNYIITSGGELLESTGVSLYYHNGQLRFWVKRGLKTDRKIVDHPLSVNVWYTLDASWDATDGSIKLFVDGTEVSGMQLFSTPTPPTNLTYPVHIGKSPGKNGTTKMNVLLFRFWEKTRMQLVTQGCTKTLAVQNPPDPPVTTSTVAPTTTSSNHRVTTTPGPNITLIPATVQTKFTFKQITNRTLVTTYTNMTIHGSVSLQYVPAGQILVLDKPGSYVDVGKTGIPCLDNVTSCSTGFNFRLVFTLTSTTTKSQVLISNGADKDAQAGVAVLYVNNSLVVHIKRPTDTLVGTFPCTLTPGFWFTVDVSWKAQGSLNVHLNNILLPELQLPKLDNYNLTTTPSPTTIEQQTSSITSTSAATTTQMMTTTPTVTTTAFPTTTSVNTTALPTTTAPITTTTIPTTTTTTTTEPTTTTLPTPGDCIVQDLDPQDKLFYNLTFLRLSQPDKLLVTPDGVLRAFGDPQLNSRVDTLGKALTFNGKDDAAELECIPCVSNLLNCMTGFTLQVDVALKRRPAAIDPVIDTVKLNWDAMLWPDFSNVQEDLEDNADEGRRTRRSAQENNTNEHVFVKDRAVTDKIVYILDSIEDPTRDMGMELFYFSNKIHVTLQADKSKWNIEAPYTLNPEIVYRIQISWDPSGPLKLYVDGFFVSEANRLSLPRVNYYQPRPLLLGRERNGQQNNIITLSELLIWMLTRDRLQQNGVVAALSTTPTTTTQTTTPGLVKDFVWTLVNIKQRVLVSHEWELVILGGPSTDKTGVILNTPDKFIRIPSIKDTCLTDPSVCTDGLTIEIVVKLTTLEENSIIFTSGGEVPDQPGITLIYRFGQVHIIVSTKLQSWYVSFSKTIIWTNDFCKVQVSWSQLTSLKVFVNEMLMGVSVTPVDHRNPTVSVTDALTIGGGRTTCIVNMVHIWLVHIDILIDLNIVKPQDACFATPSTQSTTIKAAERTTVKDTSIATKTPTLLTTMPLTAKTTKAISTPTAAFTATASRTKPAPTTKPTIQNVKTTSTASKPSTAPSTANPTQTPITTAKPATTLTTTAKSTTTPTTTTKPTTTPTATAKPTTTPTTTAKPTTTPITTAKPTTAKPTTTPTTTTTLPPCPKAPSAVRLEPQVDINGEGQLVCFLSTPVDPGMEIKFTFHIQGERKTWTNTIESPDVATTLPSATMGRNLINKKCPPMRPNGVVTVVEGRDHHVLQVKTTVPPAFFCKQADGGKCSVEVLTQIKQERGELRCSRREVIPQLVLGTSVIGNGGDKKCGVKINDKNWKGGVSIPVKATVDGVVDRNRVRKVKVSVRIVGQVTMDVQTVQCGEISFKAVDRDKKAFCASVNDPHITTFDKLTCDNRANRGRGRHSRVSIQVFKNGQLTPGTVIKRLGCGQKYEVTLPTGTKVVITGSKRPFMNIHVHASASDFDNVQGLCGNFNDARNDDLDGESSRTANDFSIKWK</sequence>
<feature type="region of interest" description="Disordered" evidence="1">
    <location>
        <begin position="1134"/>
        <end position="1153"/>
    </location>
</feature>
<dbReference type="SUPFAM" id="SSF49899">
    <property type="entry name" value="Concanavalin A-like lectins/glucanases"/>
    <property type="match status" value="6"/>
</dbReference>